<name>A0AAU8GH38_9CAUD</name>
<dbReference type="InterPro" id="IPR007539">
    <property type="entry name" value="DUF551"/>
</dbReference>
<dbReference type="EMBL" id="PP856721">
    <property type="protein sequence ID" value="XCH40320.1"/>
    <property type="molecule type" value="Genomic_DNA"/>
</dbReference>
<evidence type="ECO:0000259" key="1">
    <source>
        <dbReference type="Pfam" id="PF04448"/>
    </source>
</evidence>
<evidence type="ECO:0000313" key="2">
    <source>
        <dbReference type="EMBL" id="XCH40320.1"/>
    </source>
</evidence>
<dbReference type="Pfam" id="PF04448">
    <property type="entry name" value="DUF551"/>
    <property type="match status" value="1"/>
</dbReference>
<gene>
    <name evidence="2" type="ORF">NDDWPVAN_CDS0194</name>
</gene>
<organism evidence="2">
    <name type="scientific">Salmonella phage vB_SEnST11_KE22</name>
    <dbReference type="NCBI Taxonomy" id="3161173"/>
    <lineage>
        <taxon>Viruses</taxon>
        <taxon>Duplodnaviria</taxon>
        <taxon>Heunggongvirae</taxon>
        <taxon>Uroviricota</taxon>
        <taxon>Caudoviricetes</taxon>
        <taxon>Vequintavirinae</taxon>
        <taxon>Seunavirus</taxon>
    </lineage>
</organism>
<sequence length="62" mass="7163">MWISCADKLPIVGERVLITNGETMWVAYLTSGGYWDDGDFNSHLTDMTYWQPLPELPKKEIE</sequence>
<protein>
    <recommendedName>
        <fullName evidence="1">DUF551 domain-containing protein</fullName>
    </recommendedName>
</protein>
<feature type="domain" description="DUF551" evidence="1">
    <location>
        <begin position="2"/>
        <end position="57"/>
    </location>
</feature>
<proteinExistence type="predicted"/>
<reference evidence="2" key="1">
    <citation type="submission" date="2024-05" db="EMBL/GenBank/DDBJ databases">
        <authorList>
            <person name="Mugo M.M."/>
            <person name="Musyoki A.M."/>
            <person name="Makumi A.M."/>
            <person name="Mutai I."/>
            <person name="Drechsel O."/>
            <person name="Kering K.K."/>
            <person name="Muturi P."/>
            <person name="Mbae C.K."/>
            <person name="Kariuki S.M."/>
        </authorList>
    </citation>
    <scope>NUCLEOTIDE SEQUENCE</scope>
</reference>
<accession>A0AAU8GH38</accession>